<dbReference type="PANTHER" id="PTHR48106">
    <property type="entry name" value="QUINONE OXIDOREDUCTASE PIG3-RELATED"/>
    <property type="match status" value="1"/>
</dbReference>
<dbReference type="STRING" id="342668.A0A1B8GFN5"/>
<dbReference type="Gene3D" id="3.40.50.720">
    <property type="entry name" value="NAD(P)-binding Rossmann-like Domain"/>
    <property type="match status" value="1"/>
</dbReference>
<dbReference type="InterPro" id="IPR047618">
    <property type="entry name" value="QOR-like"/>
</dbReference>
<dbReference type="InterPro" id="IPR036291">
    <property type="entry name" value="NAD(P)-bd_dom_sf"/>
</dbReference>
<dbReference type="AlphaFoldDB" id="A0A1B8GFN5"/>
<dbReference type="GO" id="GO:0035925">
    <property type="term" value="F:mRNA 3'-UTR AU-rich region binding"/>
    <property type="evidence" value="ECO:0007669"/>
    <property type="project" value="TreeGrafter"/>
</dbReference>
<keyword evidence="7" id="KW-1185">Reference proteome</keyword>
<evidence type="ECO:0000313" key="6">
    <source>
        <dbReference type="EMBL" id="OBT94637.2"/>
    </source>
</evidence>
<evidence type="ECO:0000313" key="7">
    <source>
        <dbReference type="Proteomes" id="UP000091956"/>
    </source>
</evidence>
<dbReference type="Gene3D" id="3.90.180.10">
    <property type="entry name" value="Medium-chain alcohol dehydrogenases, catalytic domain"/>
    <property type="match status" value="1"/>
</dbReference>
<dbReference type="GO" id="GO:0070402">
    <property type="term" value="F:NADPH binding"/>
    <property type="evidence" value="ECO:0007669"/>
    <property type="project" value="TreeGrafter"/>
</dbReference>
<dbReference type="GO" id="GO:0008270">
    <property type="term" value="F:zinc ion binding"/>
    <property type="evidence" value="ECO:0007669"/>
    <property type="project" value="InterPro"/>
</dbReference>
<dbReference type="InterPro" id="IPR002364">
    <property type="entry name" value="Quin_OxRdtase/zeta-crystal_CS"/>
</dbReference>
<reference evidence="7" key="2">
    <citation type="journal article" date="2018" name="Nat. Commun.">
        <title>Extreme sensitivity to ultraviolet light in the fungal pathogen causing white-nose syndrome of bats.</title>
        <authorList>
            <person name="Palmer J.M."/>
            <person name="Drees K.P."/>
            <person name="Foster J.T."/>
            <person name="Lindner D.L."/>
        </authorList>
    </citation>
    <scope>NUCLEOTIDE SEQUENCE [LARGE SCALE GENOMIC DNA]</scope>
    <source>
        <strain evidence="7">UAMH 10579</strain>
    </source>
</reference>
<dbReference type="PROSITE" id="PS01162">
    <property type="entry name" value="QOR_ZETA_CRYSTAL"/>
    <property type="match status" value="1"/>
</dbReference>
<keyword evidence="1" id="KW-0521">NADP</keyword>
<dbReference type="CDD" id="cd05286">
    <property type="entry name" value="QOR2"/>
    <property type="match status" value="1"/>
</dbReference>
<evidence type="ECO:0000256" key="4">
    <source>
        <dbReference type="ARBA" id="ARBA00070796"/>
    </source>
</evidence>
<reference evidence="6 7" key="1">
    <citation type="submission" date="2016-03" db="EMBL/GenBank/DDBJ databases">
        <title>Comparative genomics of Pseudogymnoascus destructans, the fungus causing white-nose syndrome of bats.</title>
        <authorList>
            <person name="Palmer J.M."/>
            <person name="Drees K.P."/>
            <person name="Foster J.T."/>
            <person name="Lindner D.L."/>
        </authorList>
    </citation>
    <scope>NUCLEOTIDE SEQUENCE [LARGE SCALE GENOMIC DNA]</scope>
    <source>
        <strain evidence="6 7">UAMH 10579</strain>
    </source>
</reference>
<dbReference type="InterPro" id="IPR013149">
    <property type="entry name" value="ADH-like_C"/>
</dbReference>
<accession>A0A1B8GFN5</accession>
<feature type="domain" description="Enoyl reductase (ER)" evidence="5">
    <location>
        <begin position="102"/>
        <end position="414"/>
    </location>
</feature>
<protein>
    <recommendedName>
        <fullName evidence="4">Probable quinone oxidoreductase</fullName>
    </recommendedName>
    <alternativeName>
        <fullName evidence="3">NADPH:quinone reductase</fullName>
    </alternativeName>
</protein>
<evidence type="ECO:0000259" key="5">
    <source>
        <dbReference type="SMART" id="SM00829"/>
    </source>
</evidence>
<gene>
    <name evidence="6" type="primary">ZTA1_1</name>
    <name evidence="6" type="ORF">VE01_07988</name>
</gene>
<name>A0A1B8GFN5_9PEZI</name>
<dbReference type="RefSeq" id="XP_018128370.2">
    <property type="nucleotide sequence ID" value="XM_018277416.2"/>
</dbReference>
<sequence>MSASTLLPRSVYKLSPLTPPRSTLVSRRYITRSALNQKFPSPGLPRAATSFQSPIHQFTRTIPHFPSTKIQFPTTPTPHNYTTMSTPTLPATMRAIKIPHTGGLEVLELHSDLPLPTPTSGQILIKNAFAGVNYIDTYLRTGLYPPPASGILGQEAEGTVVAVSAEGDTYGFKIGDRVAAFTSGGAYAEYVAVPAQTSFKLPEGIEAGLGAASLLQGLTALTLIREAHPVKKGETILVHAAAGGVGLWLCQLLRAVGAKVIATASTAEKLALAKENGADELVNYKTHDFVAEVARITGGAGVAAVFDGVGAATFEGSFASVARKGSMVSFGNASGPVPPFTIARLGAKNIKVLRPRLGAYVETREEFETYSAELFGFIADGKVGVKVHGRYKLEDVAKAQGELEGRGTVGKLLLVL</sequence>
<dbReference type="GO" id="GO:0003960">
    <property type="term" value="F:quinone reductase (NADPH) activity"/>
    <property type="evidence" value="ECO:0007669"/>
    <property type="project" value="InterPro"/>
</dbReference>
<evidence type="ECO:0000256" key="3">
    <source>
        <dbReference type="ARBA" id="ARBA00043088"/>
    </source>
</evidence>
<evidence type="ECO:0000256" key="1">
    <source>
        <dbReference type="ARBA" id="ARBA00022857"/>
    </source>
</evidence>
<organism evidence="6 7">
    <name type="scientific">Pseudogymnoascus verrucosus</name>
    <dbReference type="NCBI Taxonomy" id="342668"/>
    <lineage>
        <taxon>Eukaryota</taxon>
        <taxon>Fungi</taxon>
        <taxon>Dikarya</taxon>
        <taxon>Ascomycota</taxon>
        <taxon>Pezizomycotina</taxon>
        <taxon>Leotiomycetes</taxon>
        <taxon>Thelebolales</taxon>
        <taxon>Thelebolaceae</taxon>
        <taxon>Pseudogymnoascus</taxon>
    </lineage>
</organism>
<dbReference type="EMBL" id="KV460242">
    <property type="protein sequence ID" value="OBT94637.2"/>
    <property type="molecule type" value="Genomic_DNA"/>
</dbReference>
<dbReference type="InterPro" id="IPR020843">
    <property type="entry name" value="ER"/>
</dbReference>
<dbReference type="SUPFAM" id="SSF51735">
    <property type="entry name" value="NAD(P)-binding Rossmann-fold domains"/>
    <property type="match status" value="1"/>
</dbReference>
<proteinExistence type="predicted"/>
<dbReference type="PANTHER" id="PTHR48106:SF13">
    <property type="entry name" value="QUINONE OXIDOREDUCTASE-RELATED"/>
    <property type="match status" value="1"/>
</dbReference>
<dbReference type="Pfam" id="PF00107">
    <property type="entry name" value="ADH_zinc_N"/>
    <property type="match status" value="1"/>
</dbReference>
<dbReference type="Proteomes" id="UP000091956">
    <property type="component" value="Unassembled WGS sequence"/>
</dbReference>
<dbReference type="InterPro" id="IPR013154">
    <property type="entry name" value="ADH-like_N"/>
</dbReference>
<dbReference type="FunFam" id="3.40.50.720:FF:000053">
    <property type="entry name" value="Quinone oxidoreductase 1"/>
    <property type="match status" value="1"/>
</dbReference>
<keyword evidence="2" id="KW-0560">Oxidoreductase</keyword>
<dbReference type="GO" id="GO:0005829">
    <property type="term" value="C:cytosol"/>
    <property type="evidence" value="ECO:0007669"/>
    <property type="project" value="TreeGrafter"/>
</dbReference>
<dbReference type="InterPro" id="IPR011032">
    <property type="entry name" value="GroES-like_sf"/>
</dbReference>
<evidence type="ECO:0000256" key="2">
    <source>
        <dbReference type="ARBA" id="ARBA00023002"/>
    </source>
</evidence>
<dbReference type="SUPFAM" id="SSF50129">
    <property type="entry name" value="GroES-like"/>
    <property type="match status" value="1"/>
</dbReference>
<dbReference type="GeneID" id="28841374"/>
<dbReference type="Pfam" id="PF08240">
    <property type="entry name" value="ADH_N"/>
    <property type="match status" value="1"/>
</dbReference>
<dbReference type="SMART" id="SM00829">
    <property type="entry name" value="PKS_ER"/>
    <property type="match status" value="1"/>
</dbReference>